<dbReference type="InterPro" id="IPR013783">
    <property type="entry name" value="Ig-like_fold"/>
</dbReference>
<feature type="domain" description="PKD" evidence="2">
    <location>
        <begin position="513"/>
        <end position="547"/>
    </location>
</feature>
<dbReference type="CDD" id="cd00146">
    <property type="entry name" value="PKD"/>
    <property type="match status" value="2"/>
</dbReference>
<gene>
    <name evidence="3" type="ordered locus">Oweho_3552</name>
</gene>
<dbReference type="eggNOG" id="COG3291">
    <property type="taxonomic scope" value="Bacteria"/>
</dbReference>
<keyword evidence="1" id="KW-0732">Signal</keyword>
<dbReference type="InterPro" id="IPR022409">
    <property type="entry name" value="PKD/Chitinase_dom"/>
</dbReference>
<name>G8R793_OWEHD</name>
<dbReference type="Proteomes" id="UP000005631">
    <property type="component" value="Chromosome"/>
</dbReference>
<sequence length="740" mass="81518">MKQRLPIFLLLIFSLCASTRAAHLVGGEMSYKCLGNNYYEITLIIYRDCFSSGAPFDPNAAISVYKQNGVLYANNSVPFMNNIQQLPNVAPNNCTTLPQTVCTEKGSYKDTLYLPPTPGGYIISHQRCCRNNSITNINNTASQWGSTFTTSIPSMDTSCNTNPKFVSDPPVVLCLNVDVRLDLSATEPDGDSIYYELCNVYNGGSNANGNVAPNPAAPPPYTPVAFIGGFTSNNPIPGNPAFSIDHQTGLLTGAPTQVGQYVFAICAREFRNGVLISTNSRDFQFNVSPDCQTNTSRIRHSNGTIVANPSPQISNSSAVTICSGGTMSIGNASTNATSFFWDFGDPTSQTDTSRMGTPTYTYPDTGTYVVMLVVEPHTACADTAYAKVAIYDLVQTHFTYSGELCFAQHSIDFINNSNYSPNAKFLWDFGGNTNLGFTDTTEHPSNVVWDQIGAYYVQLTVDDFGCSGTYGDTLYVYPNPIANEIIDKVEACVPYTVQLFDSSYVYGHAQHFWDFGDGYLSNDLNPTHTYTTPGVYTVTHSIRSVVGCMDTSWSIRKDYVTVLPVPKSNIEITPREQSIYNPVFKITGLSTDHNKTLTFLPNDAVVENLTEMSYIATDTGTFPIIHVSFNQFGCTDTIIDSFIVNSPFNLFMPNAFTPDGDGINDWFSYTVTGVTKSRIEIYNRWGEIVFESEDPYRKWNGRLHNEGPMLTPGIYSYVINVIVKKGAYKFTKMGAINLVR</sequence>
<organism evidence="3 4">
    <name type="scientific">Owenweeksia hongkongensis (strain DSM 17368 / CIP 108786 / JCM 12287 / NRRL B-23963 / UST20020801)</name>
    <dbReference type="NCBI Taxonomy" id="926562"/>
    <lineage>
        <taxon>Bacteria</taxon>
        <taxon>Pseudomonadati</taxon>
        <taxon>Bacteroidota</taxon>
        <taxon>Flavobacteriia</taxon>
        <taxon>Flavobacteriales</taxon>
        <taxon>Owenweeksiaceae</taxon>
        <taxon>Owenweeksia</taxon>
    </lineage>
</organism>
<dbReference type="Gene3D" id="2.60.40.10">
    <property type="entry name" value="Immunoglobulins"/>
    <property type="match status" value="3"/>
</dbReference>
<feature type="domain" description="PKD" evidence="2">
    <location>
        <begin position="330"/>
        <end position="374"/>
    </location>
</feature>
<accession>G8R793</accession>
<feature type="chain" id="PRO_5003514767" evidence="1">
    <location>
        <begin position="22"/>
        <end position="740"/>
    </location>
</feature>
<proteinExistence type="predicted"/>
<dbReference type="STRING" id="926562.Oweho_3552"/>
<dbReference type="OrthoDB" id="1491481at2"/>
<dbReference type="Pfam" id="PF13585">
    <property type="entry name" value="CHU_C"/>
    <property type="match status" value="1"/>
</dbReference>
<dbReference type="HOGENOM" id="CLU_323595_0_0_10"/>
<dbReference type="Pfam" id="PF18911">
    <property type="entry name" value="PKD_4"/>
    <property type="match status" value="2"/>
</dbReference>
<dbReference type="KEGG" id="oho:Oweho_3552"/>
<evidence type="ECO:0000256" key="1">
    <source>
        <dbReference type="SAM" id="SignalP"/>
    </source>
</evidence>
<dbReference type="InterPro" id="IPR035986">
    <property type="entry name" value="PKD_dom_sf"/>
</dbReference>
<evidence type="ECO:0000259" key="2">
    <source>
        <dbReference type="PROSITE" id="PS50093"/>
    </source>
</evidence>
<protein>
    <submittedName>
        <fullName evidence="3">PDK repeat-containing protein</fullName>
    </submittedName>
</protein>
<dbReference type="SUPFAM" id="SSF49299">
    <property type="entry name" value="PKD domain"/>
    <property type="match status" value="3"/>
</dbReference>
<evidence type="ECO:0000313" key="3">
    <source>
        <dbReference type="EMBL" id="AEV34500.1"/>
    </source>
</evidence>
<evidence type="ECO:0000313" key="4">
    <source>
        <dbReference type="Proteomes" id="UP000005631"/>
    </source>
</evidence>
<feature type="signal peptide" evidence="1">
    <location>
        <begin position="1"/>
        <end position="21"/>
    </location>
</feature>
<dbReference type="AlphaFoldDB" id="G8R793"/>
<dbReference type="PROSITE" id="PS50093">
    <property type="entry name" value="PKD"/>
    <property type="match status" value="3"/>
</dbReference>
<dbReference type="EMBL" id="CP003156">
    <property type="protein sequence ID" value="AEV34500.1"/>
    <property type="molecule type" value="Genomic_DNA"/>
</dbReference>
<dbReference type="NCBIfam" id="TIGR04131">
    <property type="entry name" value="Bac_Flav_CTERM"/>
    <property type="match status" value="1"/>
</dbReference>
<keyword evidence="4" id="KW-1185">Reference proteome</keyword>
<reference evidence="3 4" key="1">
    <citation type="journal article" date="2012" name="Stand. Genomic Sci.">
        <title>Genome sequence of the orange-pigmented seawater bacterium Owenweeksia hongkongensis type strain (UST20020801(T)).</title>
        <authorList>
            <person name="Riedel T."/>
            <person name="Held B."/>
            <person name="Nolan M."/>
            <person name="Lucas S."/>
            <person name="Lapidus A."/>
            <person name="Tice H."/>
            <person name="Del Rio T.G."/>
            <person name="Cheng J.F."/>
            <person name="Han C."/>
            <person name="Tapia R."/>
            <person name="Goodwin L.A."/>
            <person name="Pitluck S."/>
            <person name="Liolios K."/>
            <person name="Mavromatis K."/>
            <person name="Pagani I."/>
            <person name="Ivanova N."/>
            <person name="Mikhailova N."/>
            <person name="Pati A."/>
            <person name="Chen A."/>
            <person name="Palaniappan K."/>
            <person name="Rohde M."/>
            <person name="Tindall B.J."/>
            <person name="Detter J.C."/>
            <person name="Goker M."/>
            <person name="Woyke T."/>
            <person name="Bristow J."/>
            <person name="Eisen J.A."/>
            <person name="Markowitz V."/>
            <person name="Hugenholtz P."/>
            <person name="Klenk H.P."/>
            <person name="Kyrpides N.C."/>
        </authorList>
    </citation>
    <scope>NUCLEOTIDE SEQUENCE</scope>
    <source>
        <strain evidence="4">DSM 17368 / JCM 12287 / NRRL B-23963</strain>
    </source>
</reference>
<feature type="domain" description="PKD" evidence="2">
    <location>
        <begin position="410"/>
        <end position="463"/>
    </location>
</feature>
<dbReference type="RefSeq" id="WP_014203847.1">
    <property type="nucleotide sequence ID" value="NC_016599.1"/>
</dbReference>
<dbReference type="InterPro" id="IPR026341">
    <property type="entry name" value="T9SS_type_B"/>
</dbReference>
<dbReference type="InterPro" id="IPR000601">
    <property type="entry name" value="PKD_dom"/>
</dbReference>
<dbReference type="SMART" id="SM00089">
    <property type="entry name" value="PKD"/>
    <property type="match status" value="3"/>
</dbReference>